<keyword evidence="1" id="KW-1133">Transmembrane helix</keyword>
<dbReference type="AlphaFoldDB" id="A0A5S9Y7Y6"/>
<evidence type="ECO:0008006" key="4">
    <source>
        <dbReference type="Google" id="ProtNLM"/>
    </source>
</evidence>
<keyword evidence="1" id="KW-0812">Transmembrane</keyword>
<sequence>MVVATMVMVAAMVMMVAVTTAVGMMMMMVVVVVTVVMATLAPLFLYHLFIFHDSLQRNMRRSTQFQNHKFLLSNWESF</sequence>
<keyword evidence="1" id="KW-0472">Membrane</keyword>
<feature type="transmembrane region" description="Helical" evidence="1">
    <location>
        <begin position="31"/>
        <end position="51"/>
    </location>
</feature>
<organism evidence="2 3">
    <name type="scientific">Arabidopsis thaliana</name>
    <name type="common">Mouse-ear cress</name>
    <dbReference type="NCBI Taxonomy" id="3702"/>
    <lineage>
        <taxon>Eukaryota</taxon>
        <taxon>Viridiplantae</taxon>
        <taxon>Streptophyta</taxon>
        <taxon>Embryophyta</taxon>
        <taxon>Tracheophyta</taxon>
        <taxon>Spermatophyta</taxon>
        <taxon>Magnoliopsida</taxon>
        <taxon>eudicotyledons</taxon>
        <taxon>Gunneridae</taxon>
        <taxon>Pentapetalae</taxon>
        <taxon>rosids</taxon>
        <taxon>malvids</taxon>
        <taxon>Brassicales</taxon>
        <taxon>Brassicaceae</taxon>
        <taxon>Camelineae</taxon>
        <taxon>Arabidopsis</taxon>
    </lineage>
</organism>
<proteinExistence type="predicted"/>
<accession>A0A5S9Y7Y6</accession>
<dbReference type="Proteomes" id="UP000434276">
    <property type="component" value="Unassembled WGS sequence"/>
</dbReference>
<dbReference type="EMBL" id="CACSHJ010000096">
    <property type="protein sequence ID" value="CAA0405372.1"/>
    <property type="molecule type" value="Genomic_DNA"/>
</dbReference>
<evidence type="ECO:0000313" key="3">
    <source>
        <dbReference type="Proteomes" id="UP000434276"/>
    </source>
</evidence>
<reference evidence="2 3" key="1">
    <citation type="submission" date="2019-12" db="EMBL/GenBank/DDBJ databases">
        <authorList>
            <person name="Jiao W.-B."/>
            <person name="Schneeberger K."/>
        </authorList>
    </citation>
    <scope>NUCLEOTIDE SEQUENCE [LARGE SCALE GENOMIC DNA]</scope>
    <source>
        <strain evidence="3">cv. C24</strain>
    </source>
</reference>
<feature type="transmembrane region" description="Helical" evidence="1">
    <location>
        <begin position="7"/>
        <end position="25"/>
    </location>
</feature>
<gene>
    <name evidence="2" type="ORF">C24_LOCUS23473</name>
</gene>
<evidence type="ECO:0000313" key="2">
    <source>
        <dbReference type="EMBL" id="CAA0405372.1"/>
    </source>
</evidence>
<protein>
    <recommendedName>
        <fullName evidence="4">Transmembrane protein</fullName>
    </recommendedName>
</protein>
<name>A0A5S9Y7Y6_ARATH</name>
<evidence type="ECO:0000256" key="1">
    <source>
        <dbReference type="SAM" id="Phobius"/>
    </source>
</evidence>